<proteinExistence type="predicted"/>
<gene>
    <name evidence="5" type="ORF">ORQ98_27050</name>
</gene>
<dbReference type="PANTHER" id="PTHR22683:SF41">
    <property type="entry name" value="DNA TRANSLOCASE FTSK"/>
    <property type="match status" value="1"/>
</dbReference>
<dbReference type="Pfam" id="PF01580">
    <property type="entry name" value="FtsK_SpoIIIE"/>
    <property type="match status" value="1"/>
</dbReference>
<dbReference type="PROSITE" id="PS50901">
    <property type="entry name" value="FTSK"/>
    <property type="match status" value="1"/>
</dbReference>
<evidence type="ECO:0000256" key="1">
    <source>
        <dbReference type="ARBA" id="ARBA00022741"/>
    </source>
</evidence>
<dbReference type="PANTHER" id="PTHR22683">
    <property type="entry name" value="SPORULATION PROTEIN RELATED"/>
    <property type="match status" value="1"/>
</dbReference>
<evidence type="ECO:0000256" key="2">
    <source>
        <dbReference type="ARBA" id="ARBA00022840"/>
    </source>
</evidence>
<dbReference type="RefSeq" id="WP_274691928.1">
    <property type="nucleotide sequence ID" value="NZ_JAPMOU010000073.1"/>
</dbReference>
<dbReference type="InterPro" id="IPR050206">
    <property type="entry name" value="FtsK/SpoIIIE/SftA"/>
</dbReference>
<feature type="binding site" evidence="3">
    <location>
        <begin position="1536"/>
        <end position="1543"/>
    </location>
    <ligand>
        <name>ATP</name>
        <dbReference type="ChEBI" id="CHEBI:30616"/>
    </ligand>
</feature>
<keyword evidence="6" id="KW-1185">Reference proteome</keyword>
<dbReference type="InterPro" id="IPR002543">
    <property type="entry name" value="FtsK_dom"/>
</dbReference>
<sequence>MKSLAQYYFKLIEADYSDWHNNNSGDGVPGRLVLREFDPKVVESILSTIKESQLPISPVGSNSGLIIAVEDHEHYKDLNIEKYSFADLTHERNRVGNFFCIMFIAETKPTHDQVTRIDQSVVFDISETGKWIDIAKHLQPNSIIFSKEQVDDLALFVSELTHSKWNNRPFIEIDKINRFIDRVISDTIKDGLFWDAIGKNCVCLGGINRLDEFRVLKNAGKDYRKVFRKLVSSTLFVDIEFWRAILRDREIDKAEIHENLNQLRESEPEYKDFCDIVDEYFTAYFQNPEDAKELRNRIQQEYDSHAPFSSVLQQKKTATKFKLGEETLQFLADNDIDISESHADIVTRVDDKANKPDKNELRTFYFSHSKELSEDAKLEKAWLKEISSSKMTECTDFIEGLLIVLSKSIFMMDIGTDKVRLSLAKDRTKRSLQKKNKDAIEFFFSEYRGIADFWSEFGDAFEVEFPKSFSEDNLLSNKDLKKGRNGKAANELYFRILRYSNDPKSPSETWDLKWSFNPFGFESAKYSDFPKVMERKGYCHKHSISVDPLFVKRSECNPTINNSQMFLSVSTRMSRGELIRKMDKEGSEISDLLSQLLQHNHLAKTDYDHFKNIYDSFVLEWKNAVDSTLKNPLLVELNDFELSFNIVLEFLVSRTHLGESFRELLYEFITVHTLSVGDNTDYAVYLPWSPFSLLMVAKKNEIYRNIARAYRDGKLIIGNKYDGMLSKLISELNESYGKSLFLRKIRSRESIDLVCTQSRFGYFEYTSLANSKNALRDKEVRSVIKATTSKFLETFPNERHHLQVMCSGLLSYDQILAVYDELLKLSEDQEDQISLSITFTCNKRSLLDVIYQRICESFDASKIDNNIKVRVVSSLEEVQEGEVDLLFSFDPLYTTNVLSLDAPAYVVSSSKSVFWEYCASRKIPSNPITKTSSFALNNHIFDQTSANFHQAFMRTAGKLGNISFCREVASTELKDEINIGLAKSNWLVIYDYLLCKDSLILSENMGDPSTNGNRRVLRYVQGEGLKRSLAIITEKETHYITTNLDSNLRKWRFVHPDNIPGIVDKIFTLSNSFSSDILLKSVGNGNFSHDLVGTAGSAVLIESLLGDQDKIADIFWVHLDDYIGWFKSSIEDDALKSIGRSVNYVSDLMGIYLSESEDKKITINLVICESKLNNGSIDQSIKSCKQLKSTCELVRSMLESALAFDFCYWLNKFLEFIIGNFKFSPNEFNFDRLLNLDKDSVHINLYGLSVIFRYDNDAINSDFYSIYDSDYLNQISLSFKDTKQVFKHMLDSTSELVLDITAIPKPLELNRKVATDQDEPYILLEEDTEEIQADIDLSTADNSRVAPVDTPVPDIAQEANTSPDPIQVIPAGDSKSVMALVTQCLEYLDNNIVVEDEDPIDIENVKSGVRKILSHSNLPSNFSETLITPNSIVIKLLGDVNLNASKIINMRGTFLSVVGLSLRQVYPEPGLMVLVFDRDKRQIVYFSELIKRTLSNRQKTLDNGFNNKILLGQNEFGDDCCFFKLDGASPHALIGGQTKSGKSILMNNMITDLIMTNKPDNLKLRLFDPKQVEFSSYSDSSHLAHPVVLDKEEAVIRLKELEHLMNERYVQLKDLGLKDIEAYNLRYPDSRMSREVVFFDELADWILDNEFKKDAKDIIVKLSSKGRAAGVHLVLATQRPSNDVVFPLLRANLDTKVALKVDRDLNSEIILGESGAENLLGYGHGIVKTEGQTMSIQVGFTNPAVFDELVNLIINYWKEDENKPILY</sequence>
<keyword evidence="1 3" id="KW-0547">Nucleotide-binding</keyword>
<evidence type="ECO:0000256" key="3">
    <source>
        <dbReference type="PROSITE-ProRule" id="PRU00289"/>
    </source>
</evidence>
<comment type="caution">
    <text evidence="5">The sequence shown here is derived from an EMBL/GenBank/DDBJ whole genome shotgun (WGS) entry which is preliminary data.</text>
</comment>
<organism evidence="5 6">
    <name type="scientific">Spartinivicinus poritis</name>
    <dbReference type="NCBI Taxonomy" id="2994640"/>
    <lineage>
        <taxon>Bacteria</taxon>
        <taxon>Pseudomonadati</taxon>
        <taxon>Pseudomonadota</taxon>
        <taxon>Gammaproteobacteria</taxon>
        <taxon>Oceanospirillales</taxon>
        <taxon>Zooshikellaceae</taxon>
        <taxon>Spartinivicinus</taxon>
    </lineage>
</organism>
<dbReference type="Gene3D" id="3.40.50.300">
    <property type="entry name" value="P-loop containing nucleotide triphosphate hydrolases"/>
    <property type="match status" value="1"/>
</dbReference>
<evidence type="ECO:0000313" key="6">
    <source>
        <dbReference type="Proteomes" id="UP001528823"/>
    </source>
</evidence>
<protein>
    <submittedName>
        <fullName evidence="5">FtsK/SpoIIIE domain-containing protein</fullName>
    </submittedName>
</protein>
<dbReference type="EMBL" id="JAPMOU010000073">
    <property type="protein sequence ID" value="MDE1465625.1"/>
    <property type="molecule type" value="Genomic_DNA"/>
</dbReference>
<reference evidence="5 6" key="1">
    <citation type="submission" date="2022-11" db="EMBL/GenBank/DDBJ databases">
        <title>Spartinivicinus poritis sp. nov., isolated from scleractinian coral Porites lutea.</title>
        <authorList>
            <person name="Zhang G."/>
            <person name="Cai L."/>
            <person name="Wei Q."/>
        </authorList>
    </citation>
    <scope>NUCLEOTIDE SEQUENCE [LARGE SCALE GENOMIC DNA]</scope>
    <source>
        <strain evidence="5 6">A2-2</strain>
    </source>
</reference>
<evidence type="ECO:0000313" key="5">
    <source>
        <dbReference type="EMBL" id="MDE1465625.1"/>
    </source>
</evidence>
<dbReference type="SUPFAM" id="SSF52540">
    <property type="entry name" value="P-loop containing nucleoside triphosphate hydrolases"/>
    <property type="match status" value="1"/>
</dbReference>
<dbReference type="Proteomes" id="UP001528823">
    <property type="component" value="Unassembled WGS sequence"/>
</dbReference>
<evidence type="ECO:0000259" key="4">
    <source>
        <dbReference type="PROSITE" id="PS50901"/>
    </source>
</evidence>
<accession>A0ABT5UGV0</accession>
<feature type="domain" description="FtsK" evidence="4">
    <location>
        <begin position="1506"/>
        <end position="1708"/>
    </location>
</feature>
<name>A0ABT5UGV0_9GAMM</name>
<dbReference type="InterPro" id="IPR027417">
    <property type="entry name" value="P-loop_NTPase"/>
</dbReference>
<keyword evidence="2 3" id="KW-0067">ATP-binding</keyword>